<gene>
    <name evidence="1" type="ORF">NKOR_00860</name>
</gene>
<dbReference type="AlphaFoldDB" id="K0B247"/>
<accession>K0B247</accession>
<dbReference type="GeneID" id="13725622"/>
<dbReference type="PATRIC" id="fig|1229908.8.peg.180"/>
<sequence length="304" mass="33208">MTYTKKIFRKTTLIPVLLAIGFMFTTPMLLDVAAAPGGNGNGNGGSTSIPSDALLPDISPGVPKHLNIHNQQQNEFLRFTNTWNNVGVGALEFEPVFPDSDAVEGTTQDAFQNLYDDAGNFAIPSQKIWSTTVSEFIFHETHNHWHISDIGEFSIRSDDNGVPGEIAKNVNGDDVAAVKVGFCIADVYKYNGDNSPTSQRVYWDCEVGLQGIAPGWADQYHQSVEGNEINITDLPNGTYFLVHKWNPANAFVDADVSNDESWMKFDLTDDGNGNRKIVEIEGFAPECQGDGSTPGICGEINKNN</sequence>
<dbReference type="EMBL" id="CP003842">
    <property type="protein sequence ID" value="AFS80088.1"/>
    <property type="molecule type" value="Genomic_DNA"/>
</dbReference>
<dbReference type="RefSeq" id="WP_014962479.1">
    <property type="nucleotide sequence ID" value="NC_018655.1"/>
</dbReference>
<dbReference type="InterPro" id="IPR001695">
    <property type="entry name" value="Lysyl_oxidase"/>
</dbReference>
<evidence type="ECO:0008006" key="3">
    <source>
        <dbReference type="Google" id="ProtNLM"/>
    </source>
</evidence>
<dbReference type="GO" id="GO:0005507">
    <property type="term" value="F:copper ion binding"/>
    <property type="evidence" value="ECO:0007669"/>
    <property type="project" value="InterPro"/>
</dbReference>
<dbReference type="STRING" id="1229908.NKOR_00860"/>
<protein>
    <recommendedName>
        <fullName evidence="3">Lysyl oxidase</fullName>
    </recommendedName>
</protein>
<evidence type="ECO:0000313" key="1">
    <source>
        <dbReference type="EMBL" id="AFS80088.1"/>
    </source>
</evidence>
<dbReference type="Proteomes" id="UP000006101">
    <property type="component" value="Chromosome"/>
</dbReference>
<reference evidence="1 2" key="1">
    <citation type="journal article" date="2012" name="J. Bacteriol.">
        <title>Draft Genome Sequence of an Ammonia-Oxidizing Archaeon, "Candidatus Nitrosopumilus koreensis" AR1, from Marine Sediment.</title>
        <authorList>
            <person name="Park S.J."/>
            <person name="Kim J.G."/>
            <person name="Jung M.Y."/>
            <person name="Kim S.J."/>
            <person name="Cha I.T."/>
            <person name="Kwon K."/>
            <person name="Lee J.H."/>
            <person name="Rhee S.K."/>
        </authorList>
    </citation>
    <scope>NUCLEOTIDE SEQUENCE [LARGE SCALE GENOMIC DNA]</scope>
    <source>
        <strain evidence="1 2">AR1</strain>
    </source>
</reference>
<dbReference type="HOGENOM" id="CLU_079540_0_0_2"/>
<name>K0B247_9ARCH</name>
<dbReference type="Pfam" id="PF01186">
    <property type="entry name" value="Lysyl_oxidase"/>
    <property type="match status" value="1"/>
</dbReference>
<dbReference type="KEGG" id="nkr:NKOR_00860"/>
<keyword evidence="2" id="KW-1185">Reference proteome</keyword>
<evidence type="ECO:0000313" key="2">
    <source>
        <dbReference type="Proteomes" id="UP000006101"/>
    </source>
</evidence>
<proteinExistence type="predicted"/>
<organism evidence="1 2">
    <name type="scientific">Candidatus Nitrosopumilus koreensis AR1</name>
    <dbReference type="NCBI Taxonomy" id="1229908"/>
    <lineage>
        <taxon>Archaea</taxon>
        <taxon>Nitrososphaerota</taxon>
        <taxon>Nitrososphaeria</taxon>
        <taxon>Nitrosopumilales</taxon>
        <taxon>Nitrosopumilaceae</taxon>
        <taxon>Nitrosopumilus</taxon>
    </lineage>
</organism>
<dbReference type="GO" id="GO:0016641">
    <property type="term" value="F:oxidoreductase activity, acting on the CH-NH2 group of donors, oxygen as acceptor"/>
    <property type="evidence" value="ECO:0007669"/>
    <property type="project" value="InterPro"/>
</dbReference>